<feature type="region of interest" description="Disordered" evidence="1">
    <location>
        <begin position="94"/>
        <end position="135"/>
    </location>
</feature>
<feature type="region of interest" description="Disordered" evidence="1">
    <location>
        <begin position="297"/>
        <end position="325"/>
    </location>
</feature>
<organism evidence="2 3">
    <name type="scientific">Gonapodya prolifera (strain JEL478)</name>
    <name type="common">Monoblepharis prolifera</name>
    <dbReference type="NCBI Taxonomy" id="1344416"/>
    <lineage>
        <taxon>Eukaryota</taxon>
        <taxon>Fungi</taxon>
        <taxon>Fungi incertae sedis</taxon>
        <taxon>Chytridiomycota</taxon>
        <taxon>Chytridiomycota incertae sedis</taxon>
        <taxon>Monoblepharidomycetes</taxon>
        <taxon>Monoblepharidales</taxon>
        <taxon>Gonapodyaceae</taxon>
        <taxon>Gonapodya</taxon>
    </lineage>
</organism>
<evidence type="ECO:0000313" key="3">
    <source>
        <dbReference type="Proteomes" id="UP000070544"/>
    </source>
</evidence>
<protein>
    <submittedName>
        <fullName evidence="2">Uncharacterized protein</fullName>
    </submittedName>
</protein>
<reference evidence="2 3" key="1">
    <citation type="journal article" date="2015" name="Genome Biol. Evol.">
        <title>Phylogenomic analyses indicate that early fungi evolved digesting cell walls of algal ancestors of land plants.</title>
        <authorList>
            <person name="Chang Y."/>
            <person name="Wang S."/>
            <person name="Sekimoto S."/>
            <person name="Aerts A.L."/>
            <person name="Choi C."/>
            <person name="Clum A."/>
            <person name="LaButti K.M."/>
            <person name="Lindquist E.A."/>
            <person name="Yee Ngan C."/>
            <person name="Ohm R.A."/>
            <person name="Salamov A.A."/>
            <person name="Grigoriev I.V."/>
            <person name="Spatafora J.W."/>
            <person name="Berbee M.L."/>
        </authorList>
    </citation>
    <scope>NUCLEOTIDE SEQUENCE [LARGE SCALE GENOMIC DNA]</scope>
    <source>
        <strain evidence="2 3">JEL478</strain>
    </source>
</reference>
<dbReference type="EMBL" id="KQ965883">
    <property type="protein sequence ID" value="KXS09190.1"/>
    <property type="molecule type" value="Genomic_DNA"/>
</dbReference>
<dbReference type="AlphaFoldDB" id="A0A138ZXG8"/>
<sequence>MGAQSGHGVARDSSVERLRDAARTFITALENVAIELNLNSDESSTRSLSLSLSRPLSLAALNLPHDSDSFPFSLSLSPALHSHPNLPALSFSHKRKRLHHSHTDPDIDSDSDSLAASHNRNQRSSHAHDHEEMARKIARRDEEAGKLALRDQEDGKLAGIFENAVSMDSDPPRVAPFGHPQNTSWATSAAPSLFNGQNSTPFGFAAENAIGSMNPPNPFGAAFGTGNTPSQSTYNAQFGSMYSPTPFASDNPNAPFPTSSTPSPFASYPFAASAPRPLLNPTRRLTTSASAAQVLSESASMDQRGGHVQSGAGFRNDGQRHDRGGNWGRNTFPNTSTFPPPISNNLSLLLSLTAGPPSPFNSLEYDDFKKLVEAVVVEWWGSGSLNRGHVASPQLGQGDKWREEVVEAAEGCVRVTEDLLLCPNLRIPTPDARTLVPYVNLVRNKRHLWVDHVRTGGREWARRGFPVDQTVLDTARRWLGVVVGEAVREWAGRIEAAGARGAEVIQMAQAGVALAGEACEVGGIGTAGEEMVEGAMSLTATLVLAHFDAATSSPAGGGGLAARSTRVVLTPMAQSDTDMAVDSPSPSSSPSHHHTQTGDSSGAGGAGTGAGTAPRVSEVKTVSLADAVGRAVSGLRKVVDARDGRGDDTRAGVAHQHFAAYGGGPRESLRLVRASDRLSRAVVEIGLHLAEQAGAAAAGAVKGGRGGASAGKRMLRAAVGVAKKVVEVVGGAEEERRVVKLEGCVGEAE</sequence>
<accession>A0A138ZXG8</accession>
<evidence type="ECO:0000313" key="2">
    <source>
        <dbReference type="EMBL" id="KXS09190.1"/>
    </source>
</evidence>
<feature type="compositionally biased region" description="Gly residues" evidence="1">
    <location>
        <begin position="601"/>
        <end position="610"/>
    </location>
</feature>
<feature type="compositionally biased region" description="Basic and acidic residues" evidence="1">
    <location>
        <begin position="126"/>
        <end position="135"/>
    </location>
</feature>
<keyword evidence="3" id="KW-1185">Reference proteome</keyword>
<dbReference type="Proteomes" id="UP000070544">
    <property type="component" value="Unassembled WGS sequence"/>
</dbReference>
<name>A0A138ZXG8_GONPJ</name>
<feature type="region of interest" description="Disordered" evidence="1">
    <location>
        <begin position="577"/>
        <end position="617"/>
    </location>
</feature>
<gene>
    <name evidence="2" type="ORF">M427DRAFT_150130</name>
</gene>
<proteinExistence type="predicted"/>
<evidence type="ECO:0000256" key="1">
    <source>
        <dbReference type="SAM" id="MobiDB-lite"/>
    </source>
</evidence>